<evidence type="ECO:0000256" key="6">
    <source>
        <dbReference type="ARBA" id="ARBA00023002"/>
    </source>
</evidence>
<dbReference type="Pfam" id="PF02628">
    <property type="entry name" value="COX15-CtaA"/>
    <property type="match status" value="1"/>
</dbReference>
<evidence type="ECO:0000256" key="7">
    <source>
        <dbReference type="ARBA" id="ARBA00023004"/>
    </source>
</evidence>
<evidence type="ECO:0000256" key="3">
    <source>
        <dbReference type="ARBA" id="ARBA00022692"/>
    </source>
</evidence>
<feature type="transmembrane region" description="Helical" evidence="12">
    <location>
        <begin position="277"/>
        <end position="297"/>
    </location>
</feature>
<keyword evidence="3 12" id="KW-0812">Transmembrane</keyword>
<feature type="transmembrane region" description="Helical" evidence="12">
    <location>
        <begin position="83"/>
        <end position="100"/>
    </location>
</feature>
<evidence type="ECO:0000313" key="14">
    <source>
        <dbReference type="Proteomes" id="UP000287247"/>
    </source>
</evidence>
<organism evidence="13 14">
    <name type="scientific">Aphanothece sacrum FPU1</name>
    <dbReference type="NCBI Taxonomy" id="1920663"/>
    <lineage>
        <taxon>Bacteria</taxon>
        <taxon>Bacillati</taxon>
        <taxon>Cyanobacteriota</taxon>
        <taxon>Cyanophyceae</taxon>
        <taxon>Oscillatoriophycideae</taxon>
        <taxon>Chroococcales</taxon>
        <taxon>Aphanothecaceae</taxon>
        <taxon>Aphanothece</taxon>
    </lineage>
</organism>
<dbReference type="GO" id="GO:0046872">
    <property type="term" value="F:metal ion binding"/>
    <property type="evidence" value="ECO:0007669"/>
    <property type="project" value="UniProtKB-KW"/>
</dbReference>
<gene>
    <name evidence="13" type="ORF">AsFPU1_1902</name>
</gene>
<dbReference type="InterPro" id="IPR003780">
    <property type="entry name" value="COX15/CtaA_fam"/>
</dbReference>
<evidence type="ECO:0000256" key="1">
    <source>
        <dbReference type="ARBA" id="ARBA00004141"/>
    </source>
</evidence>
<dbReference type="Proteomes" id="UP000287247">
    <property type="component" value="Unassembled WGS sequence"/>
</dbReference>
<feature type="transmembrane region" description="Helical" evidence="12">
    <location>
        <begin position="175"/>
        <end position="194"/>
    </location>
</feature>
<evidence type="ECO:0000256" key="11">
    <source>
        <dbReference type="ARBA" id="ARBA00023444"/>
    </source>
</evidence>
<evidence type="ECO:0000313" key="13">
    <source>
        <dbReference type="EMBL" id="GBF80501.1"/>
    </source>
</evidence>
<dbReference type="EMBL" id="BDQK01000008">
    <property type="protein sequence ID" value="GBF80501.1"/>
    <property type="molecule type" value="Genomic_DNA"/>
</dbReference>
<evidence type="ECO:0000256" key="2">
    <source>
        <dbReference type="ARBA" id="ARBA00022475"/>
    </source>
</evidence>
<feature type="transmembrane region" description="Helical" evidence="12">
    <location>
        <begin position="26"/>
        <end position="47"/>
    </location>
</feature>
<dbReference type="GO" id="GO:0016020">
    <property type="term" value="C:membrane"/>
    <property type="evidence" value="ECO:0007669"/>
    <property type="project" value="UniProtKB-SubCell"/>
</dbReference>
<accession>A0A401IH72</accession>
<keyword evidence="5 12" id="KW-1133">Transmembrane helix</keyword>
<protein>
    <submittedName>
        <fullName evidence="13">Cytochrome oxidase assembly</fullName>
    </submittedName>
</protein>
<dbReference type="AlphaFoldDB" id="A0A401IH72"/>
<evidence type="ECO:0000256" key="10">
    <source>
        <dbReference type="ARBA" id="ARBA00023157"/>
    </source>
</evidence>
<keyword evidence="2" id="KW-1003">Cell membrane</keyword>
<dbReference type="PANTHER" id="PTHR35457">
    <property type="entry name" value="HEME A SYNTHASE"/>
    <property type="match status" value="1"/>
</dbReference>
<feature type="transmembrane region" description="Helical" evidence="12">
    <location>
        <begin position="142"/>
        <end position="163"/>
    </location>
</feature>
<feature type="transmembrane region" description="Helical" evidence="12">
    <location>
        <begin position="246"/>
        <end position="265"/>
    </location>
</feature>
<dbReference type="RefSeq" id="WP_124976086.1">
    <property type="nucleotide sequence ID" value="NZ_BDQK01000008.1"/>
</dbReference>
<keyword evidence="7" id="KW-0408">Iron</keyword>
<proteinExistence type="predicted"/>
<evidence type="ECO:0000256" key="5">
    <source>
        <dbReference type="ARBA" id="ARBA00022989"/>
    </source>
</evidence>
<feature type="transmembrane region" description="Helical" evidence="12">
    <location>
        <begin position="214"/>
        <end position="234"/>
    </location>
</feature>
<dbReference type="OrthoDB" id="1447144at2"/>
<keyword evidence="4" id="KW-0479">Metal-binding</keyword>
<keyword evidence="8" id="KW-0350">Heme biosynthesis</keyword>
<feature type="transmembrane region" description="Helical" evidence="12">
    <location>
        <begin position="107"/>
        <end position="130"/>
    </location>
</feature>
<dbReference type="PANTHER" id="PTHR35457:SF1">
    <property type="entry name" value="HEME A SYNTHASE"/>
    <property type="match status" value="1"/>
</dbReference>
<comment type="caution">
    <text evidence="13">The sequence shown here is derived from an EMBL/GenBank/DDBJ whole genome shotgun (WGS) entry which is preliminary data.</text>
</comment>
<evidence type="ECO:0000256" key="8">
    <source>
        <dbReference type="ARBA" id="ARBA00023133"/>
    </source>
</evidence>
<evidence type="ECO:0000256" key="4">
    <source>
        <dbReference type="ARBA" id="ARBA00022723"/>
    </source>
</evidence>
<dbReference type="GO" id="GO:0016491">
    <property type="term" value="F:oxidoreductase activity"/>
    <property type="evidence" value="ECO:0007669"/>
    <property type="project" value="UniProtKB-KW"/>
</dbReference>
<keyword evidence="9 12" id="KW-0472">Membrane</keyword>
<keyword evidence="10" id="KW-1015">Disulfide bond</keyword>
<keyword evidence="14" id="KW-1185">Reference proteome</keyword>
<comment type="pathway">
    <text evidence="11">Porphyrin-containing compound metabolism.</text>
</comment>
<comment type="subcellular location">
    <subcellularLocation>
        <location evidence="1">Membrane</location>
        <topology evidence="1">Multi-pass membrane protein</topology>
    </subcellularLocation>
</comment>
<dbReference type="InterPro" id="IPR050450">
    <property type="entry name" value="COX15/CtaA_HemeA_synthase"/>
</dbReference>
<evidence type="ECO:0000256" key="12">
    <source>
        <dbReference type="SAM" id="Phobius"/>
    </source>
</evidence>
<evidence type="ECO:0000256" key="9">
    <source>
        <dbReference type="ARBA" id="ARBA00023136"/>
    </source>
</evidence>
<sequence length="313" mass="34088">MTESVFPGQVNPSRDPVQIQKWMRFLVWKIAIATLLLMAVGSATRVMNAGLACPDWPLCYGQLVPTQQMNLQVFLEWFHRLDASLIGLSTMALVGLSWWFRKELPKWLPWASVGALGLILFQGVLGGLTVTQLLRFDIVTAHLGAALLFFGSLIIIAVCLTPYQGTSTAGKLSPVAVTATILVYIQCLLGGLVGSRWALHQCFGSSQLCTVMNSHIIGVFPATIATLAVVFLAWRIPALHPVLRQLAWVCGGIVALQILLGVATFRLHLQVEPLTVAHHTVGAVLFGTLLTLTTLSIRDRYSKNTQSLVAHNS</sequence>
<name>A0A401IH72_APHSA</name>
<reference evidence="14" key="1">
    <citation type="submission" date="2017-05" db="EMBL/GenBank/DDBJ databases">
        <title>Physiological properties and genetic analysis related to exopolysaccharide production of fresh-water unicellular cyanobacterium Aphanothece sacrum, Suizenji Nori, that has been cultured as a food source in Japan.</title>
        <authorList>
            <person name="Kanesaki Y."/>
            <person name="Yoshikawa S."/>
            <person name="Ohki K."/>
        </authorList>
    </citation>
    <scope>NUCLEOTIDE SEQUENCE [LARGE SCALE GENOMIC DNA]</scope>
    <source>
        <strain evidence="14">FPU1</strain>
    </source>
</reference>
<dbReference type="GO" id="GO:0006784">
    <property type="term" value="P:heme A biosynthetic process"/>
    <property type="evidence" value="ECO:0007669"/>
    <property type="project" value="InterPro"/>
</dbReference>
<keyword evidence="6" id="KW-0560">Oxidoreductase</keyword>